<name>A0A4R7J9R7_9ACTN</name>
<sequence>MAASIDFDRVEVSLGGRTVLHELTLQLSERRIGILGANSSGKSTLVRCINGLARPRSGTVRVHGHDVGRETAKVRRLVGFLFSDADQQIIMPTVAEDLAFSLRGRPRAEIDAAVEASLQRWGLTDHADHPCHLLSGGQKQVLALAAILLTEPAVLIADEPTNLLDLRNVRRLAATLAALDQQQVVVTHTPELLADFDRVLVLEAGRVVCDADPAAAIAYYDALMR</sequence>
<dbReference type="InterPro" id="IPR003593">
    <property type="entry name" value="AAA+_ATPase"/>
</dbReference>
<dbReference type="PROSITE" id="PS50893">
    <property type="entry name" value="ABC_TRANSPORTER_2"/>
    <property type="match status" value="1"/>
</dbReference>
<keyword evidence="2" id="KW-0813">Transport</keyword>
<dbReference type="GO" id="GO:0043190">
    <property type="term" value="C:ATP-binding cassette (ABC) transporter complex"/>
    <property type="evidence" value="ECO:0007669"/>
    <property type="project" value="TreeGrafter"/>
</dbReference>
<evidence type="ECO:0000256" key="3">
    <source>
        <dbReference type="ARBA" id="ARBA00022741"/>
    </source>
</evidence>
<comment type="similarity">
    <text evidence="1">Belongs to the ABC transporter superfamily.</text>
</comment>
<dbReference type="GO" id="GO:0005524">
    <property type="term" value="F:ATP binding"/>
    <property type="evidence" value="ECO:0007669"/>
    <property type="project" value="UniProtKB-KW"/>
</dbReference>
<dbReference type="GO" id="GO:0042626">
    <property type="term" value="F:ATPase-coupled transmembrane transporter activity"/>
    <property type="evidence" value="ECO:0007669"/>
    <property type="project" value="TreeGrafter"/>
</dbReference>
<feature type="domain" description="ABC transporter" evidence="5">
    <location>
        <begin position="5"/>
        <end position="225"/>
    </location>
</feature>
<evidence type="ECO:0000256" key="1">
    <source>
        <dbReference type="ARBA" id="ARBA00005417"/>
    </source>
</evidence>
<dbReference type="InterPro" id="IPR003439">
    <property type="entry name" value="ABC_transporter-like_ATP-bd"/>
</dbReference>
<comment type="caution">
    <text evidence="6">The sequence shown here is derived from an EMBL/GenBank/DDBJ whole genome shotgun (WGS) entry which is preliminary data.</text>
</comment>
<proteinExistence type="inferred from homology"/>
<accession>A0A4R7J9R7</accession>
<dbReference type="GO" id="GO:0016887">
    <property type="term" value="F:ATP hydrolysis activity"/>
    <property type="evidence" value="ECO:0007669"/>
    <property type="project" value="InterPro"/>
</dbReference>
<dbReference type="PANTHER" id="PTHR43553:SF24">
    <property type="entry name" value="ENERGY-COUPLING FACTOR TRANSPORTER ATP-BINDING PROTEIN ECFA1"/>
    <property type="match status" value="1"/>
</dbReference>
<keyword evidence="7" id="KW-1185">Reference proteome</keyword>
<evidence type="ECO:0000313" key="7">
    <source>
        <dbReference type="Proteomes" id="UP000295371"/>
    </source>
</evidence>
<organism evidence="6 7">
    <name type="scientific">Naumannella halotolerans</name>
    <dbReference type="NCBI Taxonomy" id="993414"/>
    <lineage>
        <taxon>Bacteria</taxon>
        <taxon>Bacillati</taxon>
        <taxon>Actinomycetota</taxon>
        <taxon>Actinomycetes</taxon>
        <taxon>Propionibacteriales</taxon>
        <taxon>Propionibacteriaceae</taxon>
        <taxon>Naumannella</taxon>
    </lineage>
</organism>
<dbReference type="CDD" id="cd03225">
    <property type="entry name" value="ABC_cobalt_CbiO_domain1"/>
    <property type="match status" value="1"/>
</dbReference>
<dbReference type="RefSeq" id="WP_133753681.1">
    <property type="nucleotide sequence ID" value="NZ_SOAW01000001.1"/>
</dbReference>
<dbReference type="PROSITE" id="PS00211">
    <property type="entry name" value="ABC_TRANSPORTER_1"/>
    <property type="match status" value="1"/>
</dbReference>
<dbReference type="InterPro" id="IPR015856">
    <property type="entry name" value="ABC_transpr_CbiO/EcfA_su"/>
</dbReference>
<dbReference type="InterPro" id="IPR050095">
    <property type="entry name" value="ECF_ABC_transporter_ATP-bd"/>
</dbReference>
<dbReference type="Gene3D" id="3.40.50.300">
    <property type="entry name" value="P-loop containing nucleotide triphosphate hydrolases"/>
    <property type="match status" value="1"/>
</dbReference>
<evidence type="ECO:0000256" key="2">
    <source>
        <dbReference type="ARBA" id="ARBA00022448"/>
    </source>
</evidence>
<dbReference type="InterPro" id="IPR027417">
    <property type="entry name" value="P-loop_NTPase"/>
</dbReference>
<reference evidence="6 7" key="1">
    <citation type="submission" date="2019-03" db="EMBL/GenBank/DDBJ databases">
        <title>Genomic Encyclopedia of Archaeal and Bacterial Type Strains, Phase II (KMG-II): from individual species to whole genera.</title>
        <authorList>
            <person name="Goeker M."/>
        </authorList>
    </citation>
    <scope>NUCLEOTIDE SEQUENCE [LARGE SCALE GENOMIC DNA]</scope>
    <source>
        <strain evidence="6 7">DSM 24323</strain>
    </source>
</reference>
<dbReference type="AlphaFoldDB" id="A0A4R7J9R7"/>
<keyword evidence="4 6" id="KW-0067">ATP-binding</keyword>
<evidence type="ECO:0000259" key="5">
    <source>
        <dbReference type="PROSITE" id="PS50893"/>
    </source>
</evidence>
<dbReference type="PANTHER" id="PTHR43553">
    <property type="entry name" value="HEAVY METAL TRANSPORTER"/>
    <property type="match status" value="1"/>
</dbReference>
<keyword evidence="3" id="KW-0547">Nucleotide-binding</keyword>
<evidence type="ECO:0000256" key="4">
    <source>
        <dbReference type="ARBA" id="ARBA00022840"/>
    </source>
</evidence>
<dbReference type="Pfam" id="PF00005">
    <property type="entry name" value="ABC_tran"/>
    <property type="match status" value="1"/>
</dbReference>
<dbReference type="SMART" id="SM00382">
    <property type="entry name" value="AAA"/>
    <property type="match status" value="1"/>
</dbReference>
<dbReference type="SUPFAM" id="SSF52540">
    <property type="entry name" value="P-loop containing nucleoside triphosphate hydrolases"/>
    <property type="match status" value="1"/>
</dbReference>
<evidence type="ECO:0000313" key="6">
    <source>
        <dbReference type="EMBL" id="TDT33119.1"/>
    </source>
</evidence>
<dbReference type="Proteomes" id="UP000295371">
    <property type="component" value="Unassembled WGS sequence"/>
</dbReference>
<dbReference type="OrthoDB" id="9806471at2"/>
<dbReference type="InterPro" id="IPR017871">
    <property type="entry name" value="ABC_transporter-like_CS"/>
</dbReference>
<protein>
    <submittedName>
        <fullName evidence="6">Biotin transport system ATP-binding protein</fullName>
    </submittedName>
</protein>
<gene>
    <name evidence="6" type="ORF">CLV29_0720</name>
</gene>
<dbReference type="EMBL" id="SOAW01000001">
    <property type="protein sequence ID" value="TDT33119.1"/>
    <property type="molecule type" value="Genomic_DNA"/>
</dbReference>